<dbReference type="GO" id="GO:0006355">
    <property type="term" value="P:regulation of DNA-templated transcription"/>
    <property type="evidence" value="ECO:0007669"/>
    <property type="project" value="InterPro"/>
</dbReference>
<dbReference type="GO" id="GO:0008270">
    <property type="term" value="F:zinc ion binding"/>
    <property type="evidence" value="ECO:0007669"/>
    <property type="project" value="UniProtKB-KW"/>
</dbReference>
<dbReference type="PANTHER" id="PTHR10615:SF219">
    <property type="entry name" value="HISTONE ACETYLTRANSFERASE KAT5"/>
    <property type="match status" value="1"/>
</dbReference>
<evidence type="ECO:0000313" key="17">
    <source>
        <dbReference type="EMBL" id="KAK4226652.1"/>
    </source>
</evidence>
<feature type="region of interest" description="Disordered" evidence="15">
    <location>
        <begin position="157"/>
        <end position="218"/>
    </location>
</feature>
<feature type="region of interest" description="Disordered" evidence="15">
    <location>
        <begin position="248"/>
        <end position="279"/>
    </location>
</feature>
<dbReference type="PROSITE" id="PS51726">
    <property type="entry name" value="MYST_HAT"/>
    <property type="match status" value="1"/>
</dbReference>
<dbReference type="Pfam" id="PF01853">
    <property type="entry name" value="MOZ_SAS"/>
    <property type="match status" value="1"/>
</dbReference>
<keyword evidence="7" id="KW-0862">Zinc</keyword>
<reference evidence="17" key="2">
    <citation type="submission" date="2023-05" db="EMBL/GenBank/DDBJ databases">
        <authorList>
            <consortium name="Lawrence Berkeley National Laboratory"/>
            <person name="Steindorff A."/>
            <person name="Hensen N."/>
            <person name="Bonometti L."/>
            <person name="Westerberg I."/>
            <person name="Brannstrom I.O."/>
            <person name="Guillou S."/>
            <person name="Cros-Aarteil S."/>
            <person name="Calhoun S."/>
            <person name="Haridas S."/>
            <person name="Kuo A."/>
            <person name="Mondo S."/>
            <person name="Pangilinan J."/>
            <person name="Riley R."/>
            <person name="Labutti K."/>
            <person name="Andreopoulos B."/>
            <person name="Lipzen A."/>
            <person name="Chen C."/>
            <person name="Yanf M."/>
            <person name="Daum C."/>
            <person name="Ng V."/>
            <person name="Clum A."/>
            <person name="Ohm R."/>
            <person name="Martin F."/>
            <person name="Silar P."/>
            <person name="Natvig D."/>
            <person name="Lalanne C."/>
            <person name="Gautier V."/>
            <person name="Ament-Velasquez S.L."/>
            <person name="Kruys A."/>
            <person name="Hutchinson M.I."/>
            <person name="Powell A.J."/>
            <person name="Barry K."/>
            <person name="Miller A.N."/>
            <person name="Grigoriev I.V."/>
            <person name="Debuchy R."/>
            <person name="Gladieux P."/>
            <person name="Thoren M.H."/>
            <person name="Johannesson H."/>
        </authorList>
    </citation>
    <scope>NUCLEOTIDE SEQUENCE</scope>
    <source>
        <strain evidence="17">CBS 990.96</strain>
    </source>
</reference>
<accession>A0AAN7GXM0</accession>
<evidence type="ECO:0000256" key="15">
    <source>
        <dbReference type="SAM" id="MobiDB-lite"/>
    </source>
</evidence>
<evidence type="ECO:0000256" key="3">
    <source>
        <dbReference type="ARBA" id="ARBA00013184"/>
    </source>
</evidence>
<evidence type="ECO:0000259" key="16">
    <source>
        <dbReference type="PROSITE" id="PS51726"/>
    </source>
</evidence>
<dbReference type="Gene3D" id="3.40.630.30">
    <property type="match status" value="1"/>
</dbReference>
<feature type="compositionally biased region" description="Basic residues" evidence="15">
    <location>
        <begin position="121"/>
        <end position="133"/>
    </location>
</feature>
<evidence type="ECO:0000256" key="12">
    <source>
        <dbReference type="ARBA" id="ARBA00023315"/>
    </source>
</evidence>
<evidence type="ECO:0000256" key="13">
    <source>
        <dbReference type="ARBA" id="ARBA00045805"/>
    </source>
</evidence>
<comment type="similarity">
    <text evidence="2">Belongs to the MYST (SAS/MOZ) family.</text>
</comment>
<keyword evidence="9" id="KW-0805">Transcription regulation</keyword>
<dbReference type="InterPro" id="IPR002717">
    <property type="entry name" value="HAT_MYST-type"/>
</dbReference>
<evidence type="ECO:0000256" key="4">
    <source>
        <dbReference type="ARBA" id="ARBA00022679"/>
    </source>
</evidence>
<feature type="compositionally biased region" description="Polar residues" evidence="15">
    <location>
        <begin position="191"/>
        <end position="213"/>
    </location>
</feature>
<sequence length="621" mass="68923">MPAQIKRKRPSAGENETLPDVVPPPSRATRQTTTAPLSVPPDPEPRRRHRRPDSSDGQAPADSTSTTPNTRSPRGNKENIPVETKQQPQRLKSTRITRHSGGIETAAPAPIPAPSPAPQRSRPKTNHVNRTKHTATATRRSIVATPEVMEQPVIHVASPLASHQQSGSIGRRKSIKMATSTTPKKRPSSSAITSNRATTNTQSKGSRKSTPSKDSTDRNIDKVVLGDICFRAWYPSYYGKDVLGDSSHNNHNSSSNGDKHDESNGSNGGKAHHHGRRDPPPILERLYVCPCCFKYSKELVSWWEHVRLCERKAFVPGKRIYTHPRGTRTILKASSTSHVPAPGKGKKPMHTPPMIEETIHDQGEWSIYEVDGEVDVLFCQNLSLFAKLFLDNKSVFFDVTGFNYFLLVHTPPLSSSPNPRPQIVGFFSKEKMSWDNNNLACILIFPPWQRKGLGALLMGISYEISRREGVLGGPEKPISDLGKKGYKRFWAGEIARWILESEGDDMVVDVGEISRATWIVVEDCLNVLREMGVAEVDGMGSPRGIRRKNKKRRVDEPEEEDSNNEGKAVQKVRISRERVREWVERNGIGLERTVDPDGFVEGYAFKNEGASSAETSEGGSP</sequence>
<evidence type="ECO:0000256" key="7">
    <source>
        <dbReference type="ARBA" id="ARBA00022833"/>
    </source>
</evidence>
<dbReference type="InterPro" id="IPR050603">
    <property type="entry name" value="MYST_HAT"/>
</dbReference>
<dbReference type="AlphaFoldDB" id="A0AAN7GXM0"/>
<organism evidence="17 18">
    <name type="scientific">Podospora fimiseda</name>
    <dbReference type="NCBI Taxonomy" id="252190"/>
    <lineage>
        <taxon>Eukaryota</taxon>
        <taxon>Fungi</taxon>
        <taxon>Dikarya</taxon>
        <taxon>Ascomycota</taxon>
        <taxon>Pezizomycotina</taxon>
        <taxon>Sordariomycetes</taxon>
        <taxon>Sordariomycetidae</taxon>
        <taxon>Sordariales</taxon>
        <taxon>Podosporaceae</taxon>
        <taxon>Podospora</taxon>
    </lineage>
</organism>
<dbReference type="FunFam" id="3.40.630.30:FF:000067">
    <property type="entry name" value="Histone acetyltransferase"/>
    <property type="match status" value="1"/>
</dbReference>
<dbReference type="Gene3D" id="3.30.60.60">
    <property type="entry name" value="N-acetyl transferase-like"/>
    <property type="match status" value="1"/>
</dbReference>
<dbReference type="EC" id="2.3.1.48" evidence="3"/>
<evidence type="ECO:0000256" key="2">
    <source>
        <dbReference type="ARBA" id="ARBA00010107"/>
    </source>
</evidence>
<comment type="caution">
    <text evidence="17">The sequence shown here is derived from an EMBL/GenBank/DDBJ whole genome shotgun (WGS) entry which is preliminary data.</text>
</comment>
<proteinExistence type="inferred from homology"/>
<feature type="region of interest" description="Disordered" evidence="15">
    <location>
        <begin position="1"/>
        <end position="145"/>
    </location>
</feature>
<comment type="subcellular location">
    <subcellularLocation>
        <location evidence="1">Nucleus</location>
    </subcellularLocation>
</comment>
<dbReference type="Proteomes" id="UP001301958">
    <property type="component" value="Unassembled WGS sequence"/>
</dbReference>
<dbReference type="InterPro" id="IPR016181">
    <property type="entry name" value="Acyl_CoA_acyltransferase"/>
</dbReference>
<keyword evidence="10" id="KW-0804">Transcription</keyword>
<evidence type="ECO:0000256" key="9">
    <source>
        <dbReference type="ARBA" id="ARBA00023015"/>
    </source>
</evidence>
<keyword evidence="4" id="KW-0808">Transferase</keyword>
<dbReference type="PANTHER" id="PTHR10615">
    <property type="entry name" value="HISTONE ACETYLTRANSFERASE"/>
    <property type="match status" value="1"/>
</dbReference>
<protein>
    <recommendedName>
        <fullName evidence="3">histone acetyltransferase</fullName>
        <ecNumber evidence="3">2.3.1.48</ecNumber>
    </recommendedName>
</protein>
<evidence type="ECO:0000256" key="1">
    <source>
        <dbReference type="ARBA" id="ARBA00004123"/>
    </source>
</evidence>
<evidence type="ECO:0000256" key="5">
    <source>
        <dbReference type="ARBA" id="ARBA00022723"/>
    </source>
</evidence>
<feature type="active site" description="Proton donor/acceptor" evidence="14">
    <location>
        <position position="475"/>
    </location>
</feature>
<evidence type="ECO:0000256" key="10">
    <source>
        <dbReference type="ARBA" id="ARBA00023163"/>
    </source>
</evidence>
<dbReference type="GO" id="GO:0005634">
    <property type="term" value="C:nucleus"/>
    <property type="evidence" value="ECO:0007669"/>
    <property type="project" value="UniProtKB-SubCell"/>
</dbReference>
<evidence type="ECO:0000313" key="18">
    <source>
        <dbReference type="Proteomes" id="UP001301958"/>
    </source>
</evidence>
<gene>
    <name evidence="17" type="ORF">QBC38DRAFT_479955</name>
</gene>
<keyword evidence="12" id="KW-0012">Acyltransferase</keyword>
<feature type="compositionally biased region" description="Basic residues" evidence="15">
    <location>
        <begin position="1"/>
        <end position="10"/>
    </location>
</feature>
<feature type="domain" description="MYST-type HAT" evidence="16">
    <location>
        <begin position="215"/>
        <end position="584"/>
    </location>
</feature>
<keyword evidence="6" id="KW-0863">Zinc-finger</keyword>
<keyword evidence="18" id="KW-1185">Reference proteome</keyword>
<evidence type="ECO:0000256" key="6">
    <source>
        <dbReference type="ARBA" id="ARBA00022771"/>
    </source>
</evidence>
<keyword evidence="8" id="KW-0007">Acetylation</keyword>
<comment type="function">
    <text evidence="13">Catalytic component of the NuA4 histone acetyltransferase (HAT) complex which is involved in epigenetic transcriptional activation of selected genes principally by acetylation of nucleosomal histones H4, H3, H2B, H2A and H2A variant H2A.Z. Acetylates histone H4 to form H4K5ac, H4K8ac, H4K12ac and H4K16ac, histone H3 to form H3K14ac, and histone H2A to form H2AK4ac and H2AK7ac. The NuA4 complex is involved in the DNA damage response and is required for chromosome segregation. The NuA4 complex plays a direct role in repair of DNA double-strand breaks (DSBs) through homologous recombination. Recruitment to promoters depends on H3K4me. Also acetylates non-histone proteins. In addition to protein acetyltransferase, can use different acyl-CoA substrates, such as 2-hydroxyisobutanoyl-CoA (2-hydroxyisobutyryl-CoA) or (2E)-butenoyl-CoA (crotonyl-CoA), and is able to mediate protein 2-hydroxyisobutyrylation and crotonylation, respectively.</text>
</comment>
<dbReference type="GO" id="GO:0046972">
    <property type="term" value="F:histone H4K16 acetyltransferase activity"/>
    <property type="evidence" value="ECO:0007669"/>
    <property type="project" value="TreeGrafter"/>
</dbReference>
<dbReference type="Gene3D" id="1.10.10.10">
    <property type="entry name" value="Winged helix-like DNA-binding domain superfamily/Winged helix DNA-binding domain"/>
    <property type="match status" value="1"/>
</dbReference>
<evidence type="ECO:0000256" key="14">
    <source>
        <dbReference type="PIRSR" id="PIRSR602717-51"/>
    </source>
</evidence>
<dbReference type="EMBL" id="MU865344">
    <property type="protein sequence ID" value="KAK4226652.1"/>
    <property type="molecule type" value="Genomic_DNA"/>
</dbReference>
<feature type="compositionally biased region" description="Low complexity" evidence="15">
    <location>
        <begin position="63"/>
        <end position="73"/>
    </location>
</feature>
<keyword evidence="11" id="KW-0539">Nucleus</keyword>
<dbReference type="GO" id="GO:0035267">
    <property type="term" value="C:NuA4 histone acetyltransferase complex"/>
    <property type="evidence" value="ECO:0007669"/>
    <property type="project" value="TreeGrafter"/>
</dbReference>
<evidence type="ECO:0000256" key="8">
    <source>
        <dbReference type="ARBA" id="ARBA00022990"/>
    </source>
</evidence>
<dbReference type="SUPFAM" id="SSF55729">
    <property type="entry name" value="Acyl-CoA N-acyltransferases (Nat)"/>
    <property type="match status" value="1"/>
</dbReference>
<reference evidence="17" key="1">
    <citation type="journal article" date="2023" name="Mol. Phylogenet. Evol.">
        <title>Genome-scale phylogeny and comparative genomics of the fungal order Sordariales.</title>
        <authorList>
            <person name="Hensen N."/>
            <person name="Bonometti L."/>
            <person name="Westerberg I."/>
            <person name="Brannstrom I.O."/>
            <person name="Guillou S."/>
            <person name="Cros-Aarteil S."/>
            <person name="Calhoun S."/>
            <person name="Haridas S."/>
            <person name="Kuo A."/>
            <person name="Mondo S."/>
            <person name="Pangilinan J."/>
            <person name="Riley R."/>
            <person name="LaButti K."/>
            <person name="Andreopoulos B."/>
            <person name="Lipzen A."/>
            <person name="Chen C."/>
            <person name="Yan M."/>
            <person name="Daum C."/>
            <person name="Ng V."/>
            <person name="Clum A."/>
            <person name="Steindorff A."/>
            <person name="Ohm R.A."/>
            <person name="Martin F."/>
            <person name="Silar P."/>
            <person name="Natvig D.O."/>
            <person name="Lalanne C."/>
            <person name="Gautier V."/>
            <person name="Ament-Velasquez S.L."/>
            <person name="Kruys A."/>
            <person name="Hutchinson M.I."/>
            <person name="Powell A.J."/>
            <person name="Barry K."/>
            <person name="Miller A.N."/>
            <person name="Grigoriev I.V."/>
            <person name="Debuchy R."/>
            <person name="Gladieux P."/>
            <person name="Hiltunen Thoren M."/>
            <person name="Johannesson H."/>
        </authorList>
    </citation>
    <scope>NUCLEOTIDE SEQUENCE</scope>
    <source>
        <strain evidence="17">CBS 990.96</strain>
    </source>
</reference>
<feature type="region of interest" description="Disordered" evidence="15">
    <location>
        <begin position="539"/>
        <end position="570"/>
    </location>
</feature>
<evidence type="ECO:0000256" key="11">
    <source>
        <dbReference type="ARBA" id="ARBA00023242"/>
    </source>
</evidence>
<keyword evidence="5" id="KW-0479">Metal-binding</keyword>
<dbReference type="InterPro" id="IPR036388">
    <property type="entry name" value="WH-like_DNA-bd_sf"/>
</dbReference>
<name>A0AAN7GXM0_9PEZI</name>